<dbReference type="Proteomes" id="UP001610446">
    <property type="component" value="Unassembled WGS sequence"/>
</dbReference>
<keyword evidence="1" id="KW-0472">Membrane</keyword>
<comment type="caution">
    <text evidence="2">The sequence shown here is derived from an EMBL/GenBank/DDBJ whole genome shotgun (WGS) entry which is preliminary data.</text>
</comment>
<name>A0ABR4J997_9EURO</name>
<keyword evidence="1" id="KW-1133">Transmembrane helix</keyword>
<keyword evidence="1" id="KW-0812">Transmembrane</keyword>
<reference evidence="2 3" key="1">
    <citation type="submission" date="2024-07" db="EMBL/GenBank/DDBJ databases">
        <title>Section-level genome sequencing and comparative genomics of Aspergillus sections Usti and Cavernicolus.</title>
        <authorList>
            <consortium name="Lawrence Berkeley National Laboratory"/>
            <person name="Nybo J.L."/>
            <person name="Vesth T.C."/>
            <person name="Theobald S."/>
            <person name="Frisvad J.C."/>
            <person name="Larsen T.O."/>
            <person name="Kjaerboelling I."/>
            <person name="Rothschild-Mancinelli K."/>
            <person name="Lyhne E.K."/>
            <person name="Kogle M.E."/>
            <person name="Barry K."/>
            <person name="Clum A."/>
            <person name="Na H."/>
            <person name="Ledsgaard L."/>
            <person name="Lin J."/>
            <person name="Lipzen A."/>
            <person name="Kuo A."/>
            <person name="Riley R."/>
            <person name="Mondo S."/>
            <person name="Labutti K."/>
            <person name="Haridas S."/>
            <person name="Pangalinan J."/>
            <person name="Salamov A.A."/>
            <person name="Simmons B.A."/>
            <person name="Magnuson J.K."/>
            <person name="Chen J."/>
            <person name="Drula E."/>
            <person name="Henrissat B."/>
            <person name="Wiebenga A."/>
            <person name="Lubbers R.J."/>
            <person name="Gomes A.C."/>
            <person name="Makela M.R."/>
            <person name="Stajich J."/>
            <person name="Grigoriev I.V."/>
            <person name="Mortensen U.H."/>
            <person name="De Vries R.P."/>
            <person name="Baker S.E."/>
            <person name="Andersen M.R."/>
        </authorList>
    </citation>
    <scope>NUCLEOTIDE SEQUENCE [LARGE SCALE GENOMIC DNA]</scope>
    <source>
        <strain evidence="2 3">CBS 123904</strain>
    </source>
</reference>
<evidence type="ECO:0000256" key="1">
    <source>
        <dbReference type="SAM" id="Phobius"/>
    </source>
</evidence>
<proteinExistence type="predicted"/>
<evidence type="ECO:0000313" key="3">
    <source>
        <dbReference type="Proteomes" id="UP001610446"/>
    </source>
</evidence>
<feature type="transmembrane region" description="Helical" evidence="1">
    <location>
        <begin position="40"/>
        <end position="61"/>
    </location>
</feature>
<protein>
    <submittedName>
        <fullName evidence="2">Uncharacterized protein</fullName>
    </submittedName>
</protein>
<evidence type="ECO:0000313" key="2">
    <source>
        <dbReference type="EMBL" id="KAL2836411.1"/>
    </source>
</evidence>
<keyword evidence="3" id="KW-1185">Reference proteome</keyword>
<organism evidence="2 3">
    <name type="scientific">Aspergillus pseudoustus</name>
    <dbReference type="NCBI Taxonomy" id="1810923"/>
    <lineage>
        <taxon>Eukaryota</taxon>
        <taxon>Fungi</taxon>
        <taxon>Dikarya</taxon>
        <taxon>Ascomycota</taxon>
        <taxon>Pezizomycotina</taxon>
        <taxon>Eurotiomycetes</taxon>
        <taxon>Eurotiomycetidae</taxon>
        <taxon>Eurotiales</taxon>
        <taxon>Aspergillaceae</taxon>
        <taxon>Aspergillus</taxon>
        <taxon>Aspergillus subgen. Nidulantes</taxon>
    </lineage>
</organism>
<dbReference type="EMBL" id="JBFXLU010000179">
    <property type="protein sequence ID" value="KAL2836411.1"/>
    <property type="molecule type" value="Genomic_DNA"/>
</dbReference>
<sequence length="76" mass="8511">MEVIYVCCFRSQEILMELTSTTFLEFAFPVPNYPFEGRTVYIGFLGPPVTACVAWAAIVFWQAGCNRIGPEPLTLS</sequence>
<gene>
    <name evidence="2" type="ORF">BJY01DRAFT_222023</name>
</gene>
<accession>A0ABR4J997</accession>